<evidence type="ECO:0000313" key="1">
    <source>
        <dbReference type="EMBL" id="OLQ10424.1"/>
    </source>
</evidence>
<dbReference type="OrthoDB" id="10372545at2759"/>
<dbReference type="AlphaFoldDB" id="A0A1Q9ESP4"/>
<keyword evidence="2" id="KW-1185">Reference proteome</keyword>
<reference evidence="1 2" key="1">
    <citation type="submission" date="2016-02" db="EMBL/GenBank/DDBJ databases">
        <title>Genome analysis of coral dinoflagellate symbionts highlights evolutionary adaptations to a symbiotic lifestyle.</title>
        <authorList>
            <person name="Aranda M."/>
            <person name="Li Y."/>
            <person name="Liew Y.J."/>
            <person name="Baumgarten S."/>
            <person name="Simakov O."/>
            <person name="Wilson M."/>
            <person name="Piel J."/>
            <person name="Ashoor H."/>
            <person name="Bougouffa S."/>
            <person name="Bajic V.B."/>
            <person name="Ryu T."/>
            <person name="Ravasi T."/>
            <person name="Bayer T."/>
            <person name="Micklem G."/>
            <person name="Kim H."/>
            <person name="Bhak J."/>
            <person name="Lajeunesse T.C."/>
            <person name="Voolstra C.R."/>
        </authorList>
    </citation>
    <scope>NUCLEOTIDE SEQUENCE [LARGE SCALE GENOMIC DNA]</scope>
    <source>
        <strain evidence="1 2">CCMP2467</strain>
    </source>
</reference>
<proteinExistence type="predicted"/>
<protein>
    <submittedName>
        <fullName evidence="1">Uncharacterized protein</fullName>
    </submittedName>
</protein>
<organism evidence="1 2">
    <name type="scientific">Symbiodinium microadriaticum</name>
    <name type="common">Dinoflagellate</name>
    <name type="synonym">Zooxanthella microadriatica</name>
    <dbReference type="NCBI Taxonomy" id="2951"/>
    <lineage>
        <taxon>Eukaryota</taxon>
        <taxon>Sar</taxon>
        <taxon>Alveolata</taxon>
        <taxon>Dinophyceae</taxon>
        <taxon>Suessiales</taxon>
        <taxon>Symbiodiniaceae</taxon>
        <taxon>Symbiodinium</taxon>
    </lineage>
</organism>
<accession>A0A1Q9ESP4</accession>
<sequence>MSEHTAAEIRRCLAQASSAPFKAADQWLPRSGEEPDICIALARASTQFQRTETLRSSTGERLLVSLDVNSTVSPVQIMFQAHQLKSLMQWAAELESGPPPAELTSEEASPLRLCFVLRTTVAVKASFSVEAGLRLSDTEATAVLSLSLFEQQLQEAGGEPASPARCVIEDLLAPCTVRLCPAKTEGVS</sequence>
<dbReference type="Proteomes" id="UP000186817">
    <property type="component" value="Unassembled WGS sequence"/>
</dbReference>
<comment type="caution">
    <text evidence="1">The sequence shown here is derived from an EMBL/GenBank/DDBJ whole genome shotgun (WGS) entry which is preliminary data.</text>
</comment>
<dbReference type="EMBL" id="LSRX01000078">
    <property type="protein sequence ID" value="OLQ10424.1"/>
    <property type="molecule type" value="Genomic_DNA"/>
</dbReference>
<name>A0A1Q9ESP4_SYMMI</name>
<evidence type="ECO:0000313" key="2">
    <source>
        <dbReference type="Proteomes" id="UP000186817"/>
    </source>
</evidence>
<gene>
    <name evidence="1" type="ORF">AK812_SmicGene5830</name>
</gene>